<evidence type="ECO:0000256" key="6">
    <source>
        <dbReference type="SAM" id="Phobius"/>
    </source>
</evidence>
<feature type="transmembrane region" description="Helical" evidence="6">
    <location>
        <begin position="539"/>
        <end position="561"/>
    </location>
</feature>
<dbReference type="RefSeq" id="XP_025367241.1">
    <property type="nucleotide sequence ID" value="XM_025511265.1"/>
</dbReference>
<dbReference type="Gene3D" id="1.20.1250.20">
    <property type="entry name" value="MFS general substrate transporter like domains"/>
    <property type="match status" value="1"/>
</dbReference>
<evidence type="ECO:0000313" key="9">
    <source>
        <dbReference type="Proteomes" id="UP000245783"/>
    </source>
</evidence>
<dbReference type="InterPro" id="IPR020846">
    <property type="entry name" value="MFS_dom"/>
</dbReference>
<dbReference type="GeneID" id="37033135"/>
<feature type="transmembrane region" description="Helical" evidence="6">
    <location>
        <begin position="186"/>
        <end position="203"/>
    </location>
</feature>
<keyword evidence="3 6" id="KW-1133">Transmembrane helix</keyword>
<feature type="transmembrane region" description="Helical" evidence="6">
    <location>
        <begin position="573"/>
        <end position="593"/>
    </location>
</feature>
<protein>
    <submittedName>
        <fullName evidence="8">MFS general substrate transporter</fullName>
    </submittedName>
</protein>
<feature type="transmembrane region" description="Helical" evidence="6">
    <location>
        <begin position="274"/>
        <end position="293"/>
    </location>
</feature>
<dbReference type="GO" id="GO:0022857">
    <property type="term" value="F:transmembrane transporter activity"/>
    <property type="evidence" value="ECO:0007669"/>
    <property type="project" value="InterPro"/>
</dbReference>
<dbReference type="PANTHER" id="PTHR23502:SF134">
    <property type="entry name" value="MAJOR FACILITATOR SUPERFAMILY (MFS) PROFILE DOMAIN-CONTAINING PROTEIN-RELATED"/>
    <property type="match status" value="1"/>
</dbReference>
<feature type="transmembrane region" description="Helical" evidence="6">
    <location>
        <begin position="240"/>
        <end position="262"/>
    </location>
</feature>
<dbReference type="AlphaFoldDB" id="A0A316VUX4"/>
<feature type="transmembrane region" description="Helical" evidence="6">
    <location>
        <begin position="146"/>
        <end position="166"/>
    </location>
</feature>
<evidence type="ECO:0000313" key="8">
    <source>
        <dbReference type="EMBL" id="PWN40081.1"/>
    </source>
</evidence>
<dbReference type="EMBL" id="KZ819431">
    <property type="protein sequence ID" value="PWN40081.1"/>
    <property type="molecule type" value="Genomic_DNA"/>
</dbReference>
<proteinExistence type="predicted"/>
<feature type="domain" description="Major facilitator superfamily (MFS) profile" evidence="7">
    <location>
        <begin position="148"/>
        <end position="615"/>
    </location>
</feature>
<feature type="compositionally biased region" description="Polar residues" evidence="5">
    <location>
        <begin position="1"/>
        <end position="22"/>
    </location>
</feature>
<keyword evidence="9" id="KW-1185">Reference proteome</keyword>
<dbReference type="SUPFAM" id="SSF103473">
    <property type="entry name" value="MFS general substrate transporter"/>
    <property type="match status" value="1"/>
</dbReference>
<dbReference type="OrthoDB" id="5376138at2759"/>
<sequence>MIASSSKATSIKQSGSTPSNSADSERTKRGSGFSLTSHSDSKHGNEEDLAECNSKGPAQLLAPSSSDSSSAEDSAARTGEAEHPPHASQVVERESAARGEVWSDREKHASLIAEQLAGTRQGDRIWVEWEEGDPENPFNFSPTRKWLMTIFATFFTMEVAATAGAYVPGIPSMEASLRHDLHEVSLLGISVYAFGFGLPPLVLAPLSEVMGRNTIYLVSHALYTILFVGIGQARNIQTVIILRFLQGAFGSTGSTMVGGSIADLFSSSDRGAPMALFATAAIFGTGFGPFWAGFVEQHIADGWRWIQHIQAIYTGAFLIIFAVVLKETRGSVILARRASRLRKQTGDGRYMAKSELERASVVTLIKGSLTRPMISKQLIAGRAYIWRALTSIEIFFLPPVLFTEPVVTAFSLWISLQWGMMYALLESIGLVSALHDYTPGQTGLVFLAICVAALIGNLLNPLSERAYARNYPKRGAEARLYAAMFAGLMFPAGCAIYAWTSYPDVSMAGPIIGIVVLMVAVYIVYLAAFSYLADSYGPYASSALAAQSFSRNMFGAAFPLFTTQMYKNLGYQWASMLAGLIGLVLGCAPFLLFRWGPQIRAKSRLSSELERLGLL</sequence>
<feature type="transmembrane region" description="Helical" evidence="6">
    <location>
        <begin position="305"/>
        <end position="325"/>
    </location>
</feature>
<dbReference type="InterPro" id="IPR011701">
    <property type="entry name" value="MFS"/>
</dbReference>
<dbReference type="InterPro" id="IPR036259">
    <property type="entry name" value="MFS_trans_sf"/>
</dbReference>
<dbReference type="GO" id="GO:0005886">
    <property type="term" value="C:plasma membrane"/>
    <property type="evidence" value="ECO:0007669"/>
    <property type="project" value="TreeGrafter"/>
</dbReference>
<feature type="compositionally biased region" description="Basic and acidic residues" evidence="5">
    <location>
        <begin position="79"/>
        <end position="102"/>
    </location>
</feature>
<dbReference type="Proteomes" id="UP000245783">
    <property type="component" value="Unassembled WGS sequence"/>
</dbReference>
<feature type="transmembrane region" description="Helical" evidence="6">
    <location>
        <begin position="394"/>
        <end position="420"/>
    </location>
</feature>
<feature type="transmembrane region" description="Helical" evidence="6">
    <location>
        <begin position="480"/>
        <end position="499"/>
    </location>
</feature>
<name>A0A316VUX4_9BASI</name>
<reference evidence="8 9" key="1">
    <citation type="journal article" date="2018" name="Mol. Biol. Evol.">
        <title>Broad Genomic Sampling Reveals a Smut Pathogenic Ancestry of the Fungal Clade Ustilaginomycotina.</title>
        <authorList>
            <person name="Kijpornyongpan T."/>
            <person name="Mondo S.J."/>
            <person name="Barry K."/>
            <person name="Sandor L."/>
            <person name="Lee J."/>
            <person name="Lipzen A."/>
            <person name="Pangilinan J."/>
            <person name="LaButti K."/>
            <person name="Hainaut M."/>
            <person name="Henrissat B."/>
            <person name="Grigoriev I.V."/>
            <person name="Spatafora J.W."/>
            <person name="Aime M.C."/>
        </authorList>
    </citation>
    <scope>NUCLEOTIDE SEQUENCE [LARGE SCALE GENOMIC DNA]</scope>
    <source>
        <strain evidence="8 9">MCA 4658</strain>
    </source>
</reference>
<keyword evidence="4 6" id="KW-0472">Membrane</keyword>
<evidence type="ECO:0000256" key="2">
    <source>
        <dbReference type="ARBA" id="ARBA00022692"/>
    </source>
</evidence>
<dbReference type="CDD" id="cd17323">
    <property type="entry name" value="MFS_Tpo1_MDR_like"/>
    <property type="match status" value="1"/>
</dbReference>
<feature type="transmembrane region" description="Helical" evidence="6">
    <location>
        <begin position="440"/>
        <end position="459"/>
    </location>
</feature>
<dbReference type="PROSITE" id="PS50850">
    <property type="entry name" value="MFS"/>
    <property type="match status" value="1"/>
</dbReference>
<gene>
    <name evidence="8" type="ORF">IE81DRAFT_245663</name>
</gene>
<dbReference type="Pfam" id="PF07690">
    <property type="entry name" value="MFS_1"/>
    <property type="match status" value="1"/>
</dbReference>
<evidence type="ECO:0000256" key="5">
    <source>
        <dbReference type="SAM" id="MobiDB-lite"/>
    </source>
</evidence>
<dbReference type="STRING" id="1522189.A0A316VUX4"/>
<evidence type="ECO:0000256" key="4">
    <source>
        <dbReference type="ARBA" id="ARBA00023136"/>
    </source>
</evidence>
<feature type="compositionally biased region" description="Low complexity" evidence="5">
    <location>
        <begin position="64"/>
        <end position="73"/>
    </location>
</feature>
<feature type="transmembrane region" description="Helical" evidence="6">
    <location>
        <begin position="511"/>
        <end position="532"/>
    </location>
</feature>
<dbReference type="PANTHER" id="PTHR23502">
    <property type="entry name" value="MAJOR FACILITATOR SUPERFAMILY"/>
    <property type="match status" value="1"/>
</dbReference>
<feature type="region of interest" description="Disordered" evidence="5">
    <location>
        <begin position="1"/>
        <end position="102"/>
    </location>
</feature>
<accession>A0A316VUX4</accession>
<organism evidence="8 9">
    <name type="scientific">Ceraceosorus guamensis</name>
    <dbReference type="NCBI Taxonomy" id="1522189"/>
    <lineage>
        <taxon>Eukaryota</taxon>
        <taxon>Fungi</taxon>
        <taxon>Dikarya</taxon>
        <taxon>Basidiomycota</taxon>
        <taxon>Ustilaginomycotina</taxon>
        <taxon>Exobasidiomycetes</taxon>
        <taxon>Ceraceosorales</taxon>
        <taxon>Ceraceosoraceae</taxon>
        <taxon>Ceraceosorus</taxon>
    </lineage>
</organism>
<comment type="subcellular location">
    <subcellularLocation>
        <location evidence="1">Membrane</location>
        <topology evidence="1">Multi-pass membrane protein</topology>
    </subcellularLocation>
</comment>
<keyword evidence="2 6" id="KW-0812">Transmembrane</keyword>
<dbReference type="FunFam" id="1.20.1250.20:FF:000082">
    <property type="entry name" value="MFS multidrug transporter, putative"/>
    <property type="match status" value="1"/>
</dbReference>
<feature type="transmembrane region" description="Helical" evidence="6">
    <location>
        <begin position="215"/>
        <end position="234"/>
    </location>
</feature>
<dbReference type="InParanoid" id="A0A316VUX4"/>
<evidence type="ECO:0000256" key="1">
    <source>
        <dbReference type="ARBA" id="ARBA00004141"/>
    </source>
</evidence>
<evidence type="ECO:0000256" key="3">
    <source>
        <dbReference type="ARBA" id="ARBA00022989"/>
    </source>
</evidence>
<evidence type="ECO:0000259" key="7">
    <source>
        <dbReference type="PROSITE" id="PS50850"/>
    </source>
</evidence>